<evidence type="ECO:0000313" key="1">
    <source>
        <dbReference type="EMBL" id="SHJ71977.1"/>
    </source>
</evidence>
<sequence>MRNATFIAGGAWVDDFQQCPAAQGKCESVAMTQPFLDSGSLIVVQLKCRNLHEGWASLSNDDQRDWKNP</sequence>
<name>A0A1M6LLA7_9BACL</name>
<gene>
    <name evidence="1" type="ORF">SAMN05443507_1038</name>
</gene>
<organism evidence="1 2">
    <name type="scientific">Alicyclobacillus tolerans</name>
    <dbReference type="NCBI Taxonomy" id="90970"/>
    <lineage>
        <taxon>Bacteria</taxon>
        <taxon>Bacillati</taxon>
        <taxon>Bacillota</taxon>
        <taxon>Bacilli</taxon>
        <taxon>Bacillales</taxon>
        <taxon>Alicyclobacillaceae</taxon>
        <taxon>Alicyclobacillus</taxon>
    </lineage>
</organism>
<protein>
    <submittedName>
        <fullName evidence="1">Uncharacterized protein</fullName>
    </submittedName>
</protein>
<keyword evidence="2" id="KW-1185">Reference proteome</keyword>
<dbReference type="AlphaFoldDB" id="A0A1M6LLA7"/>
<reference evidence="2" key="1">
    <citation type="submission" date="2016-11" db="EMBL/GenBank/DDBJ databases">
        <authorList>
            <person name="Varghese N."/>
            <person name="Submissions S."/>
        </authorList>
    </citation>
    <scope>NUCLEOTIDE SEQUENCE [LARGE SCALE GENOMIC DNA]</scope>
    <source>
        <strain evidence="2">USBA-503</strain>
    </source>
</reference>
<accession>A0A1M6LLA7</accession>
<proteinExistence type="predicted"/>
<dbReference type="Proteomes" id="UP000184016">
    <property type="component" value="Unassembled WGS sequence"/>
</dbReference>
<evidence type="ECO:0000313" key="2">
    <source>
        <dbReference type="Proteomes" id="UP000184016"/>
    </source>
</evidence>
<dbReference type="RefSeq" id="WP_072872931.1">
    <property type="nucleotide sequence ID" value="NZ_FRAF01000003.1"/>
</dbReference>
<dbReference type="EMBL" id="FRAF01000003">
    <property type="protein sequence ID" value="SHJ71977.1"/>
    <property type="molecule type" value="Genomic_DNA"/>
</dbReference>